<feature type="transmembrane region" description="Helical" evidence="3">
    <location>
        <begin position="26"/>
        <end position="48"/>
    </location>
</feature>
<feature type="transmembrane region" description="Helical" evidence="3">
    <location>
        <begin position="206"/>
        <end position="230"/>
    </location>
</feature>
<keyword evidence="3" id="KW-1133">Transmembrane helix</keyword>
<keyword evidence="3" id="KW-0812">Transmembrane</keyword>
<proteinExistence type="predicted"/>
<dbReference type="Gene3D" id="1.20.5.1230">
    <property type="entry name" value="Apolipoprotein A-I"/>
    <property type="match status" value="1"/>
</dbReference>
<dbReference type="SUPFAM" id="SSF58113">
    <property type="entry name" value="Apolipoprotein A-I"/>
    <property type="match status" value="1"/>
</dbReference>
<reference evidence="4" key="1">
    <citation type="submission" date="2021-01" db="EMBL/GenBank/DDBJ databases">
        <authorList>
            <consortium name="Genoscope - CEA"/>
            <person name="William W."/>
        </authorList>
    </citation>
    <scope>NUCLEOTIDE SEQUENCE</scope>
</reference>
<evidence type="ECO:0000313" key="4">
    <source>
        <dbReference type="EMBL" id="CAF2132498.1"/>
    </source>
</evidence>
<dbReference type="EMBL" id="HG994357">
    <property type="protein sequence ID" value="CAF2132498.1"/>
    <property type="molecule type" value="Genomic_DNA"/>
</dbReference>
<name>A0A816WFC2_BRANA</name>
<dbReference type="Gene3D" id="1.10.287.1490">
    <property type="match status" value="1"/>
</dbReference>
<dbReference type="PANTHER" id="PTHR34360">
    <property type="entry name" value="OS08G0519400 PROTEIN"/>
    <property type="match status" value="1"/>
</dbReference>
<accession>A0A816WFC2</accession>
<dbReference type="Proteomes" id="UP001295469">
    <property type="component" value="Chromosome A03"/>
</dbReference>
<feature type="coiled-coil region" evidence="1">
    <location>
        <begin position="271"/>
        <end position="423"/>
    </location>
</feature>
<feature type="non-terminal residue" evidence="4">
    <location>
        <position position="1"/>
    </location>
</feature>
<keyword evidence="1" id="KW-0175">Coiled coil</keyword>
<feature type="transmembrane region" description="Helical" evidence="3">
    <location>
        <begin position="134"/>
        <end position="152"/>
    </location>
</feature>
<sequence>GVIKPTKNISSFDISLELIMEWRECYLDVILVPPGIMVYATYHVYLWYKLRTQPLTTIIGTNARARRFWVASIIKDNEKKNILAVQTLRNCIMGSTLMATTSILLCAGLAAVISSTYAVKKPLNDAVYGAHGEFMVALKYVTILTIFLFSFFSHSLSIRFINQVNILINTPFPPEELDEEMMVTPEEYVAELLERGFVLNTVGNRLFYAALPLMLWIFGPVLVFLCSVMMPPSSWLCYFFLPLFSPPPLSSPEEPEIVDAAGSDGSSKIQLDQLNAKILALESQVDEKAREVKGKDDLVAEKEKLLKAKEDKIASLQTEVSSLQGTSDSAKQLGKVQARVVELEKQVEVLRNFLEQKNKEKTSTEALTKEAEKKLTELNSSLDELEKTNEEQMKKIGKLERAIKIAEEEILRTKHEASSKTNELLEAHGSWLPPWLAVHWISIQAYTETHWEAHGKPAVDTVILKVTEAKTQAVKWAEPHVKNAKTKYIPAIKETVATHVEPHVRTLSIKAKEAYHASKSAVSPHIVTVQEIVDPYYQEAKKFSKPYVDQVVTATKPHVDNVKVSMKPYTTKVIIVYTEFLESATTYHNQVQAHVEQRLKSHELTEAFATNEFVWFAASALLALPIFFAYRVLSSLFCTKTKKAVQHPHHHGRRKTKRSHHSDK</sequence>
<dbReference type="InterPro" id="IPR006747">
    <property type="entry name" value="DUF599"/>
</dbReference>
<evidence type="ECO:0000256" key="1">
    <source>
        <dbReference type="SAM" id="Coils"/>
    </source>
</evidence>
<dbReference type="Pfam" id="PF04654">
    <property type="entry name" value="DUF599"/>
    <property type="match status" value="1"/>
</dbReference>
<feature type="transmembrane region" description="Helical" evidence="3">
    <location>
        <begin position="613"/>
        <end position="633"/>
    </location>
</feature>
<keyword evidence="3" id="KW-0472">Membrane</keyword>
<feature type="transmembrane region" description="Helical" evidence="3">
    <location>
        <begin position="97"/>
        <end position="119"/>
    </location>
</feature>
<dbReference type="AlphaFoldDB" id="A0A816WFC2"/>
<gene>
    <name evidence="4" type="ORF">DARMORV10_A03P60640.1</name>
</gene>
<dbReference type="PANTHER" id="PTHR34360:SF12">
    <property type="entry name" value="BNAA03G51420D PROTEIN"/>
    <property type="match status" value="1"/>
</dbReference>
<protein>
    <submittedName>
        <fullName evidence="4">(rape) hypothetical protein</fullName>
    </submittedName>
</protein>
<evidence type="ECO:0000256" key="2">
    <source>
        <dbReference type="SAM" id="MobiDB-lite"/>
    </source>
</evidence>
<feature type="region of interest" description="Disordered" evidence="2">
    <location>
        <begin position="644"/>
        <end position="664"/>
    </location>
</feature>
<evidence type="ECO:0000256" key="3">
    <source>
        <dbReference type="SAM" id="Phobius"/>
    </source>
</evidence>
<organism evidence="4">
    <name type="scientific">Brassica napus</name>
    <name type="common">Rape</name>
    <dbReference type="NCBI Taxonomy" id="3708"/>
    <lineage>
        <taxon>Eukaryota</taxon>
        <taxon>Viridiplantae</taxon>
        <taxon>Streptophyta</taxon>
        <taxon>Embryophyta</taxon>
        <taxon>Tracheophyta</taxon>
        <taxon>Spermatophyta</taxon>
        <taxon>Magnoliopsida</taxon>
        <taxon>eudicotyledons</taxon>
        <taxon>Gunneridae</taxon>
        <taxon>Pentapetalae</taxon>
        <taxon>rosids</taxon>
        <taxon>malvids</taxon>
        <taxon>Brassicales</taxon>
        <taxon>Brassicaceae</taxon>
        <taxon>Brassiceae</taxon>
        <taxon>Brassica</taxon>
    </lineage>
</organism>